<keyword evidence="3" id="KW-0732">Signal</keyword>
<evidence type="ECO:0000256" key="1">
    <source>
        <dbReference type="ARBA" id="ARBA00004477"/>
    </source>
</evidence>
<keyword evidence="6 7" id="KW-0472">Membrane</keyword>
<evidence type="ECO:0000256" key="7">
    <source>
        <dbReference type="SAM" id="Phobius"/>
    </source>
</evidence>
<dbReference type="UniPathway" id="UPA00378"/>
<feature type="transmembrane region" description="Helical" evidence="7">
    <location>
        <begin position="139"/>
        <end position="159"/>
    </location>
</feature>
<feature type="domain" description="Ribophorin II C-terminal" evidence="8">
    <location>
        <begin position="94"/>
        <end position="191"/>
    </location>
</feature>
<dbReference type="PANTHER" id="PTHR12640:SF0">
    <property type="entry name" value="DOLICHYL-DIPHOSPHOOLIGOSACCHARIDE--PROTEIN GLYCOSYLTRANSFERASE SUBUNIT 2"/>
    <property type="match status" value="1"/>
</dbReference>
<dbReference type="Proteomes" id="UP000054097">
    <property type="component" value="Unassembled WGS sequence"/>
</dbReference>
<organism evidence="9 10">
    <name type="scientific">Serendipita vermifera MAFF 305830</name>
    <dbReference type="NCBI Taxonomy" id="933852"/>
    <lineage>
        <taxon>Eukaryota</taxon>
        <taxon>Fungi</taxon>
        <taxon>Dikarya</taxon>
        <taxon>Basidiomycota</taxon>
        <taxon>Agaricomycotina</taxon>
        <taxon>Agaricomycetes</taxon>
        <taxon>Sebacinales</taxon>
        <taxon>Serendipitaceae</taxon>
        <taxon>Serendipita</taxon>
    </lineage>
</organism>
<dbReference type="Pfam" id="PF25147">
    <property type="entry name" value="Ribophorin_II_C"/>
    <property type="match status" value="1"/>
</dbReference>
<evidence type="ECO:0000256" key="5">
    <source>
        <dbReference type="ARBA" id="ARBA00022989"/>
    </source>
</evidence>
<dbReference type="HOGENOM" id="CLU_051361_1_1_1"/>
<evidence type="ECO:0000313" key="9">
    <source>
        <dbReference type="EMBL" id="KIM24253.1"/>
    </source>
</evidence>
<dbReference type="PANTHER" id="PTHR12640">
    <property type="entry name" value="RIBOPHORIN II"/>
    <property type="match status" value="1"/>
</dbReference>
<feature type="non-terminal residue" evidence="9">
    <location>
        <position position="1"/>
    </location>
</feature>
<gene>
    <name evidence="9" type="ORF">M408DRAFT_76194</name>
</gene>
<dbReference type="GO" id="GO:0006487">
    <property type="term" value="P:protein N-linked glycosylation"/>
    <property type="evidence" value="ECO:0007669"/>
    <property type="project" value="TreeGrafter"/>
</dbReference>
<evidence type="ECO:0000256" key="3">
    <source>
        <dbReference type="ARBA" id="ARBA00022729"/>
    </source>
</evidence>
<dbReference type="GO" id="GO:0008250">
    <property type="term" value="C:oligosaccharyltransferase complex"/>
    <property type="evidence" value="ECO:0007669"/>
    <property type="project" value="InterPro"/>
</dbReference>
<sequence>FIRFYDPITKEEGIQPIRVSATGKAKFDLNVPKALSWLPPSTDSPLDVSLIVGSFKHAPVHQPLFKVTLPPSQPAPITPDEVHYHVQPEIMHTFRPEQKVPMKGLSAIFTLATLSPWVVLLGLWLQIPHRTPKLFSHQILPFVALLAATEVLLVTYWTSLKLPQVLTYGAVLSLLTAAAGKRALSAVSEWRA</sequence>
<evidence type="ECO:0000256" key="2">
    <source>
        <dbReference type="ARBA" id="ARBA00022692"/>
    </source>
</evidence>
<keyword evidence="4" id="KW-0256">Endoplasmic reticulum</keyword>
<feature type="transmembrane region" description="Helical" evidence="7">
    <location>
        <begin position="105"/>
        <end position="127"/>
    </location>
</feature>
<keyword evidence="2 7" id="KW-0812">Transmembrane</keyword>
<name>A0A0C2WCR8_SERVB</name>
<dbReference type="EMBL" id="KN824326">
    <property type="protein sequence ID" value="KIM24253.1"/>
    <property type="molecule type" value="Genomic_DNA"/>
</dbReference>
<accession>A0A0C2WCR8</accession>
<keyword evidence="5 7" id="KW-1133">Transmembrane helix</keyword>
<dbReference type="OrthoDB" id="432292at2759"/>
<reference evidence="9 10" key="1">
    <citation type="submission" date="2014-04" db="EMBL/GenBank/DDBJ databases">
        <authorList>
            <consortium name="DOE Joint Genome Institute"/>
            <person name="Kuo A."/>
            <person name="Zuccaro A."/>
            <person name="Kohler A."/>
            <person name="Nagy L.G."/>
            <person name="Floudas D."/>
            <person name="Copeland A."/>
            <person name="Barry K.W."/>
            <person name="Cichocki N."/>
            <person name="Veneault-Fourrey C."/>
            <person name="LaButti K."/>
            <person name="Lindquist E.A."/>
            <person name="Lipzen A."/>
            <person name="Lundell T."/>
            <person name="Morin E."/>
            <person name="Murat C."/>
            <person name="Sun H."/>
            <person name="Tunlid A."/>
            <person name="Henrissat B."/>
            <person name="Grigoriev I.V."/>
            <person name="Hibbett D.S."/>
            <person name="Martin F."/>
            <person name="Nordberg H.P."/>
            <person name="Cantor M.N."/>
            <person name="Hua S.X."/>
        </authorList>
    </citation>
    <scope>NUCLEOTIDE SEQUENCE [LARGE SCALE GENOMIC DNA]</scope>
    <source>
        <strain evidence="9 10">MAFF 305830</strain>
    </source>
</reference>
<dbReference type="AlphaFoldDB" id="A0A0C2WCR8"/>
<evidence type="ECO:0000313" key="10">
    <source>
        <dbReference type="Proteomes" id="UP000054097"/>
    </source>
</evidence>
<dbReference type="STRING" id="933852.A0A0C2WCR8"/>
<comment type="subcellular location">
    <subcellularLocation>
        <location evidence="1">Endoplasmic reticulum membrane</location>
        <topology evidence="1">Multi-pass membrane protein</topology>
    </subcellularLocation>
</comment>
<evidence type="ECO:0000259" key="8">
    <source>
        <dbReference type="Pfam" id="PF25147"/>
    </source>
</evidence>
<reference evidence="10" key="2">
    <citation type="submission" date="2015-01" db="EMBL/GenBank/DDBJ databases">
        <title>Evolutionary Origins and Diversification of the Mycorrhizal Mutualists.</title>
        <authorList>
            <consortium name="DOE Joint Genome Institute"/>
            <consortium name="Mycorrhizal Genomics Consortium"/>
            <person name="Kohler A."/>
            <person name="Kuo A."/>
            <person name="Nagy L.G."/>
            <person name="Floudas D."/>
            <person name="Copeland A."/>
            <person name="Barry K.W."/>
            <person name="Cichocki N."/>
            <person name="Veneault-Fourrey C."/>
            <person name="LaButti K."/>
            <person name="Lindquist E.A."/>
            <person name="Lipzen A."/>
            <person name="Lundell T."/>
            <person name="Morin E."/>
            <person name="Murat C."/>
            <person name="Riley R."/>
            <person name="Ohm R."/>
            <person name="Sun H."/>
            <person name="Tunlid A."/>
            <person name="Henrissat B."/>
            <person name="Grigoriev I.V."/>
            <person name="Hibbett D.S."/>
            <person name="Martin F."/>
        </authorList>
    </citation>
    <scope>NUCLEOTIDE SEQUENCE [LARGE SCALE GENOMIC DNA]</scope>
    <source>
        <strain evidence="10">MAFF 305830</strain>
    </source>
</reference>
<dbReference type="InterPro" id="IPR008814">
    <property type="entry name" value="Swp1"/>
</dbReference>
<keyword evidence="10" id="KW-1185">Reference proteome</keyword>
<evidence type="ECO:0000256" key="4">
    <source>
        <dbReference type="ARBA" id="ARBA00022824"/>
    </source>
</evidence>
<evidence type="ECO:0000256" key="6">
    <source>
        <dbReference type="ARBA" id="ARBA00023136"/>
    </source>
</evidence>
<protein>
    <recommendedName>
        <fullName evidence="8">Ribophorin II C-terminal domain-containing protein</fullName>
    </recommendedName>
</protein>
<proteinExistence type="predicted"/>
<dbReference type="InterPro" id="IPR056790">
    <property type="entry name" value="Ribophorin_II_C"/>
</dbReference>